<evidence type="ECO:0000313" key="2">
    <source>
        <dbReference type="EMBL" id="JAH03561.1"/>
    </source>
</evidence>
<feature type="signal peptide" evidence="1">
    <location>
        <begin position="1"/>
        <end position="20"/>
    </location>
</feature>
<reference evidence="2" key="2">
    <citation type="journal article" date="2015" name="Fish Shellfish Immunol.">
        <title>Early steps in the European eel (Anguilla anguilla)-Vibrio vulnificus interaction in the gills: Role of the RtxA13 toxin.</title>
        <authorList>
            <person name="Callol A."/>
            <person name="Pajuelo D."/>
            <person name="Ebbesson L."/>
            <person name="Teles M."/>
            <person name="MacKenzie S."/>
            <person name="Amaro C."/>
        </authorList>
    </citation>
    <scope>NUCLEOTIDE SEQUENCE</scope>
</reference>
<name>A0A0E9PG12_ANGAN</name>
<reference evidence="2" key="1">
    <citation type="submission" date="2014-11" db="EMBL/GenBank/DDBJ databases">
        <authorList>
            <person name="Amaro Gonzalez C."/>
        </authorList>
    </citation>
    <scope>NUCLEOTIDE SEQUENCE</scope>
</reference>
<proteinExistence type="predicted"/>
<organism evidence="2">
    <name type="scientific">Anguilla anguilla</name>
    <name type="common">European freshwater eel</name>
    <name type="synonym">Muraena anguilla</name>
    <dbReference type="NCBI Taxonomy" id="7936"/>
    <lineage>
        <taxon>Eukaryota</taxon>
        <taxon>Metazoa</taxon>
        <taxon>Chordata</taxon>
        <taxon>Craniata</taxon>
        <taxon>Vertebrata</taxon>
        <taxon>Euteleostomi</taxon>
        <taxon>Actinopterygii</taxon>
        <taxon>Neopterygii</taxon>
        <taxon>Teleostei</taxon>
        <taxon>Anguilliformes</taxon>
        <taxon>Anguillidae</taxon>
        <taxon>Anguilla</taxon>
    </lineage>
</organism>
<sequence>MYRNLLMFFFFWLIVVRLDMEMFIFSNPETIFYLLVNIVKHRIVNTMLPLYIW</sequence>
<feature type="chain" id="PRO_5002430873" evidence="1">
    <location>
        <begin position="21"/>
        <end position="53"/>
    </location>
</feature>
<accession>A0A0E9PG12</accession>
<dbReference type="AlphaFoldDB" id="A0A0E9PG12"/>
<dbReference type="EMBL" id="GBXM01105016">
    <property type="protein sequence ID" value="JAH03561.1"/>
    <property type="molecule type" value="Transcribed_RNA"/>
</dbReference>
<protein>
    <submittedName>
        <fullName evidence="2">Uncharacterized protein</fullName>
    </submittedName>
</protein>
<evidence type="ECO:0000256" key="1">
    <source>
        <dbReference type="SAM" id="SignalP"/>
    </source>
</evidence>
<keyword evidence="1" id="KW-0732">Signal</keyword>